<dbReference type="SUPFAM" id="SSF56801">
    <property type="entry name" value="Acetyl-CoA synthetase-like"/>
    <property type="match status" value="1"/>
</dbReference>
<accession>A0A7C6Z531</accession>
<keyword evidence="3" id="KW-0812">Transmembrane</keyword>
<dbReference type="Proteomes" id="UP000553059">
    <property type="component" value="Unassembled WGS sequence"/>
</dbReference>
<evidence type="ECO:0000256" key="1">
    <source>
        <dbReference type="ARBA" id="ARBA00006432"/>
    </source>
</evidence>
<evidence type="ECO:0000259" key="5">
    <source>
        <dbReference type="Pfam" id="PF13193"/>
    </source>
</evidence>
<reference evidence="6 7" key="1">
    <citation type="journal article" date="2020" name="Biotechnol. Biofuels">
        <title>New insights from the biogas microbiome by comprehensive genome-resolved metagenomics of nearly 1600 species originating from multiple anaerobic digesters.</title>
        <authorList>
            <person name="Campanaro S."/>
            <person name="Treu L."/>
            <person name="Rodriguez-R L.M."/>
            <person name="Kovalovszki A."/>
            <person name="Ziels R.M."/>
            <person name="Maus I."/>
            <person name="Zhu X."/>
            <person name="Kougias P.G."/>
            <person name="Basile A."/>
            <person name="Luo G."/>
            <person name="Schluter A."/>
            <person name="Konstantinidis K.T."/>
            <person name="Angelidaki I."/>
        </authorList>
    </citation>
    <scope>NUCLEOTIDE SEQUENCE [LARGE SCALE GENOMIC DNA]</scope>
    <source>
        <strain evidence="6">AS05jafATM_4</strain>
    </source>
</reference>
<feature type="domain" description="AMP-dependent synthetase/ligase" evidence="4">
    <location>
        <begin position="43"/>
        <end position="384"/>
    </location>
</feature>
<proteinExistence type="inferred from homology"/>
<dbReference type="InterPro" id="IPR025110">
    <property type="entry name" value="AMP-bd_C"/>
</dbReference>
<feature type="transmembrane region" description="Helical" evidence="3">
    <location>
        <begin position="227"/>
        <end position="248"/>
    </location>
</feature>
<evidence type="ECO:0000313" key="6">
    <source>
        <dbReference type="EMBL" id="HHY27468.1"/>
    </source>
</evidence>
<dbReference type="GO" id="GO:0006631">
    <property type="term" value="P:fatty acid metabolic process"/>
    <property type="evidence" value="ECO:0007669"/>
    <property type="project" value="TreeGrafter"/>
</dbReference>
<dbReference type="PANTHER" id="PTHR43201">
    <property type="entry name" value="ACYL-COA SYNTHETASE"/>
    <property type="match status" value="1"/>
</dbReference>
<keyword evidence="3" id="KW-0472">Membrane</keyword>
<organism evidence="6 7">
    <name type="scientific">Desulfitobacterium dehalogenans</name>
    <dbReference type="NCBI Taxonomy" id="36854"/>
    <lineage>
        <taxon>Bacteria</taxon>
        <taxon>Bacillati</taxon>
        <taxon>Bacillota</taxon>
        <taxon>Clostridia</taxon>
        <taxon>Eubacteriales</taxon>
        <taxon>Desulfitobacteriaceae</taxon>
        <taxon>Desulfitobacterium</taxon>
    </lineage>
</organism>
<dbReference type="InterPro" id="IPR000873">
    <property type="entry name" value="AMP-dep_synth/lig_dom"/>
</dbReference>
<dbReference type="InterPro" id="IPR020845">
    <property type="entry name" value="AMP-binding_CS"/>
</dbReference>
<evidence type="ECO:0000256" key="3">
    <source>
        <dbReference type="SAM" id="Phobius"/>
    </source>
</evidence>
<dbReference type="CDD" id="cd04433">
    <property type="entry name" value="AFD_class_I"/>
    <property type="match status" value="1"/>
</dbReference>
<dbReference type="AlphaFoldDB" id="A0A7C6Z531"/>
<dbReference type="Pfam" id="PF00501">
    <property type="entry name" value="AMP-binding"/>
    <property type="match status" value="1"/>
</dbReference>
<dbReference type="EMBL" id="DUTF01000261">
    <property type="protein sequence ID" value="HHY27468.1"/>
    <property type="molecule type" value="Genomic_DNA"/>
</dbReference>
<dbReference type="PANTHER" id="PTHR43201:SF5">
    <property type="entry name" value="MEDIUM-CHAIN ACYL-COA LIGASE ACSF2, MITOCHONDRIAL"/>
    <property type="match status" value="1"/>
</dbReference>
<dbReference type="InterPro" id="IPR042099">
    <property type="entry name" value="ANL_N_sf"/>
</dbReference>
<dbReference type="Gene3D" id="3.30.300.30">
    <property type="match status" value="1"/>
</dbReference>
<keyword evidence="2" id="KW-0436">Ligase</keyword>
<dbReference type="Gene3D" id="3.40.50.12780">
    <property type="entry name" value="N-terminal domain of ligase-like"/>
    <property type="match status" value="1"/>
</dbReference>
<dbReference type="InterPro" id="IPR045851">
    <property type="entry name" value="AMP-bd_C_sf"/>
</dbReference>
<keyword evidence="3" id="KW-1133">Transmembrane helix</keyword>
<evidence type="ECO:0000313" key="7">
    <source>
        <dbReference type="Proteomes" id="UP000553059"/>
    </source>
</evidence>
<dbReference type="Pfam" id="PF13193">
    <property type="entry name" value="AMP-binding_C"/>
    <property type="match status" value="1"/>
</dbReference>
<feature type="domain" description="AMP-binding enzyme C-terminal" evidence="5">
    <location>
        <begin position="428"/>
        <end position="502"/>
    </location>
</feature>
<gene>
    <name evidence="6" type="ORF">GX523_12150</name>
</gene>
<name>A0A7C6Z531_9FIRM</name>
<comment type="caution">
    <text evidence="6">The sequence shown here is derived from an EMBL/GenBank/DDBJ whole genome shotgun (WGS) entry which is preliminary data.</text>
</comment>
<evidence type="ECO:0000259" key="4">
    <source>
        <dbReference type="Pfam" id="PF00501"/>
    </source>
</evidence>
<sequence>MIKLIYVLFKIGLFSPLGFYSLTSALCKYGINIMALLSFAEKVYGEKVGLIDENETLTYKELYLQSKELSFILRETYQLRRGYKVGFICKNHASLVKAIFAVSQSGADIYLLNAEMSCSQFNNLLDQTDFHLLIYDFESSPLLEGSAYKKDKLLSYHEDLPAINNLLNLSLPENPKIKRSSTGRLVILTGGTTGNAKAAAHQPSLCNYLNPFVTLINRLKLINYHTAYIATPIYHGYGIAVLLVFIILGKKVIIQKGFNVVKACRLIRKHQVEVVTVVPLMIYKMLKQNPEDLKSLACIVSGGAELNPRVVRETAEKLGEVLYNLYGTSEAGLNIIATPQDLRCSANTLGKKIKGVRLKIMDGKKNEVPVGSVGQFCIKNRWSMGNKSNPWIETGDLGYRDHQGYYFLCGRVDDMVVSAGENVYPADLEQVLRDHPHIEEVAVIGIRDEGFGQRLKAFVLPEEGAGLTEEKLLEWLRLRVARFQLPKEIVFVRQLPFTSLGKIDKKQLRNKG</sequence>
<protein>
    <submittedName>
        <fullName evidence="6">AMP-binding protein</fullName>
    </submittedName>
</protein>
<dbReference type="GO" id="GO:0031956">
    <property type="term" value="F:medium-chain fatty acid-CoA ligase activity"/>
    <property type="evidence" value="ECO:0007669"/>
    <property type="project" value="TreeGrafter"/>
</dbReference>
<dbReference type="PROSITE" id="PS00455">
    <property type="entry name" value="AMP_BINDING"/>
    <property type="match status" value="1"/>
</dbReference>
<comment type="similarity">
    <text evidence="1">Belongs to the ATP-dependent AMP-binding enzyme family.</text>
</comment>
<evidence type="ECO:0000256" key="2">
    <source>
        <dbReference type="ARBA" id="ARBA00022598"/>
    </source>
</evidence>